<evidence type="ECO:0000256" key="12">
    <source>
        <dbReference type="RuleBase" id="RU003651"/>
    </source>
</evidence>
<keyword evidence="18" id="KW-1185">Reference proteome</keyword>
<dbReference type="Pfam" id="PF08740">
    <property type="entry name" value="BCS1_N"/>
    <property type="match status" value="1"/>
</dbReference>
<evidence type="ECO:0000256" key="8">
    <source>
        <dbReference type="ARBA" id="ARBA00022989"/>
    </source>
</evidence>
<dbReference type="InterPro" id="IPR003959">
    <property type="entry name" value="ATPase_AAA_core"/>
</dbReference>
<evidence type="ECO:0000256" key="13">
    <source>
        <dbReference type="SAM" id="MobiDB-lite"/>
    </source>
</evidence>
<evidence type="ECO:0000256" key="10">
    <source>
        <dbReference type="ARBA" id="ARBA00023136"/>
    </source>
</evidence>
<proteinExistence type="inferred from homology"/>
<dbReference type="InterPro" id="IPR014851">
    <property type="entry name" value="BCS1_N"/>
</dbReference>
<evidence type="ECO:0000256" key="7">
    <source>
        <dbReference type="ARBA" id="ARBA00022840"/>
    </source>
</evidence>
<reference evidence="17 18" key="1">
    <citation type="submission" date="2019-04" db="EMBL/GenBank/DDBJ databases">
        <title>High contiguity whole genome sequence and gene annotation resource for two Venturia nashicola isolates.</title>
        <authorList>
            <person name="Prokchorchik M."/>
            <person name="Won K."/>
            <person name="Lee Y."/>
            <person name="Choi E.D."/>
            <person name="Segonzac C."/>
            <person name="Sohn K.H."/>
        </authorList>
    </citation>
    <scope>NUCLEOTIDE SEQUENCE [LARGE SCALE GENOMIC DNA]</scope>
    <source>
        <strain evidence="17 18">PRI2</strain>
    </source>
</reference>
<gene>
    <name evidence="17" type="ORF">E6O75_ATG11377</name>
</gene>
<dbReference type="SMART" id="SM00382">
    <property type="entry name" value="AAA"/>
    <property type="match status" value="1"/>
</dbReference>
<evidence type="ECO:0000313" key="17">
    <source>
        <dbReference type="EMBL" id="TID13461.1"/>
    </source>
</evidence>
<organism evidence="17 18">
    <name type="scientific">Venturia nashicola</name>
    <dbReference type="NCBI Taxonomy" id="86259"/>
    <lineage>
        <taxon>Eukaryota</taxon>
        <taxon>Fungi</taxon>
        <taxon>Dikarya</taxon>
        <taxon>Ascomycota</taxon>
        <taxon>Pezizomycotina</taxon>
        <taxon>Dothideomycetes</taxon>
        <taxon>Pleosporomycetidae</taxon>
        <taxon>Venturiales</taxon>
        <taxon>Venturiaceae</taxon>
        <taxon>Venturia</taxon>
    </lineage>
</organism>
<dbReference type="SMART" id="SM01024">
    <property type="entry name" value="BCS1_N"/>
    <property type="match status" value="1"/>
</dbReference>
<keyword evidence="10 14" id="KW-0472">Membrane</keyword>
<evidence type="ECO:0000256" key="9">
    <source>
        <dbReference type="ARBA" id="ARBA00023128"/>
    </source>
</evidence>
<dbReference type="Pfam" id="PF25426">
    <property type="entry name" value="AAA_lid_BCS1"/>
    <property type="match status" value="1"/>
</dbReference>
<dbReference type="Proteomes" id="UP000298493">
    <property type="component" value="Unassembled WGS sequence"/>
</dbReference>
<feature type="transmembrane region" description="Helical" evidence="14">
    <location>
        <begin position="48"/>
        <end position="69"/>
    </location>
</feature>
<dbReference type="InterPro" id="IPR003593">
    <property type="entry name" value="AAA+_ATPase"/>
</dbReference>
<sequence length="581" mass="64635">MDLLKLSRMLNSTAAAGNASQPLNFAPTILEAFIPGYSLMSRFVSHAIGFDAGVLVSVVALLFALGTAWKYFSKTFSSILDDYLVATIYFDECDDLFPSVLAWISDQRVGKLARRLKAISTKQGGSPEEDEVTQPADMERTELFHFGKWAARVPPTFQPYFGNYAFVWNWRIFFFERGRKEKTATPWQSRSEEENITLKTLGWSTAPVKDLLRHVKQWSLERENSVTVIKRPQSKESRRSQGQWARVTARPSRPMETVVLDPEQKQALVEDVNEYLSPASPKWYAVRGIPYRRGYLFHGPPGTGKSSLSFALAGLFGLNVHVISLLEPTLTETDLALLFNNLPKRCIVLLEDIDTAGLARTDNDAEPDTKLTNGTKDYATTAADLLKEVKKAGRRGGGRVVGGTMMDGESKSGISLSGLLNAIDGVASHEGRVLVMTTNHPEKLDPALLRPGRVDMQIAFTLATKHQVREIFSKMYHSSDQPANSASAMQEKRPPTNGCPPANGNTKGSNDFTTAPSSSANHHYSEDDIKILAEEFAEMIPEDKFSPAEVQSFLITRKKDPQRAMAEVEKWRDELLEVKVK</sequence>
<dbReference type="GO" id="GO:0005524">
    <property type="term" value="F:ATP binding"/>
    <property type="evidence" value="ECO:0007669"/>
    <property type="project" value="UniProtKB-KW"/>
</dbReference>
<evidence type="ECO:0000256" key="11">
    <source>
        <dbReference type="ARBA" id="ARBA00048778"/>
    </source>
</evidence>
<evidence type="ECO:0000256" key="1">
    <source>
        <dbReference type="ARBA" id="ARBA00004434"/>
    </source>
</evidence>
<evidence type="ECO:0000256" key="3">
    <source>
        <dbReference type="ARBA" id="ARBA00022692"/>
    </source>
</evidence>
<dbReference type="Pfam" id="PF00004">
    <property type="entry name" value="AAA"/>
    <property type="match status" value="2"/>
</dbReference>
<dbReference type="STRING" id="86259.A0A4Z1P055"/>
<dbReference type="EMBL" id="SNSC02000026">
    <property type="protein sequence ID" value="TID13461.1"/>
    <property type="molecule type" value="Genomic_DNA"/>
</dbReference>
<name>A0A4Z1P055_9PEZI</name>
<comment type="similarity">
    <text evidence="2">Belongs to the AAA ATPase family. BCS1 subfamily.</text>
</comment>
<dbReference type="GO" id="GO:0005743">
    <property type="term" value="C:mitochondrial inner membrane"/>
    <property type="evidence" value="ECO:0007669"/>
    <property type="project" value="UniProtKB-SubCell"/>
</dbReference>
<dbReference type="InterPro" id="IPR003960">
    <property type="entry name" value="ATPase_AAA_CS"/>
</dbReference>
<comment type="subcellular location">
    <subcellularLocation>
        <location evidence="1">Mitochondrion inner membrane</location>
        <topology evidence="1">Single-pass membrane protein</topology>
    </subcellularLocation>
</comment>
<comment type="catalytic activity">
    <reaction evidence="11">
        <text>ATP + H2O = ADP + phosphate + H(+)</text>
        <dbReference type="Rhea" id="RHEA:13065"/>
        <dbReference type="ChEBI" id="CHEBI:15377"/>
        <dbReference type="ChEBI" id="CHEBI:15378"/>
        <dbReference type="ChEBI" id="CHEBI:30616"/>
        <dbReference type="ChEBI" id="CHEBI:43474"/>
        <dbReference type="ChEBI" id="CHEBI:456216"/>
    </reaction>
    <physiologicalReaction direction="left-to-right" evidence="11">
        <dbReference type="Rhea" id="RHEA:13066"/>
    </physiologicalReaction>
</comment>
<keyword evidence="7 12" id="KW-0067">ATP-binding</keyword>
<keyword evidence="8 14" id="KW-1133">Transmembrane helix</keyword>
<keyword evidence="5" id="KW-0999">Mitochondrion inner membrane</keyword>
<dbReference type="Gene3D" id="3.40.50.300">
    <property type="entry name" value="P-loop containing nucleotide triphosphate hydrolases"/>
    <property type="match status" value="1"/>
</dbReference>
<comment type="caution">
    <text evidence="17">The sequence shown here is derived from an EMBL/GenBank/DDBJ whole genome shotgun (WGS) entry which is preliminary data.</text>
</comment>
<dbReference type="SUPFAM" id="SSF52540">
    <property type="entry name" value="P-loop containing nucleoside triphosphate hydrolases"/>
    <property type="match status" value="1"/>
</dbReference>
<evidence type="ECO:0000256" key="2">
    <source>
        <dbReference type="ARBA" id="ARBA00007448"/>
    </source>
</evidence>
<accession>A0A4Z1P055</accession>
<evidence type="ECO:0000256" key="14">
    <source>
        <dbReference type="SAM" id="Phobius"/>
    </source>
</evidence>
<dbReference type="GO" id="GO:0016887">
    <property type="term" value="F:ATP hydrolysis activity"/>
    <property type="evidence" value="ECO:0007669"/>
    <property type="project" value="InterPro"/>
</dbReference>
<evidence type="ECO:0000256" key="5">
    <source>
        <dbReference type="ARBA" id="ARBA00022792"/>
    </source>
</evidence>
<evidence type="ECO:0000259" key="16">
    <source>
        <dbReference type="SMART" id="SM01024"/>
    </source>
</evidence>
<feature type="compositionally biased region" description="Polar residues" evidence="13">
    <location>
        <begin position="479"/>
        <end position="488"/>
    </location>
</feature>
<evidence type="ECO:0000313" key="18">
    <source>
        <dbReference type="Proteomes" id="UP000298493"/>
    </source>
</evidence>
<feature type="compositionally biased region" description="Polar residues" evidence="13">
    <location>
        <begin position="503"/>
        <end position="522"/>
    </location>
</feature>
<feature type="region of interest" description="Disordered" evidence="13">
    <location>
        <begin position="479"/>
        <end position="523"/>
    </location>
</feature>
<dbReference type="AlphaFoldDB" id="A0A4Z1P055"/>
<feature type="domain" description="AAA+ ATPase" evidence="15">
    <location>
        <begin position="291"/>
        <end position="464"/>
    </location>
</feature>
<feature type="region of interest" description="Disordered" evidence="13">
    <location>
        <begin position="230"/>
        <end position="250"/>
    </location>
</feature>
<dbReference type="PANTHER" id="PTHR23070">
    <property type="entry name" value="BCS1 AAA-TYPE ATPASE"/>
    <property type="match status" value="1"/>
</dbReference>
<dbReference type="InterPro" id="IPR050747">
    <property type="entry name" value="Mitochondrial_chaperone_BCS1"/>
</dbReference>
<keyword evidence="3 14" id="KW-0812">Transmembrane</keyword>
<evidence type="ECO:0000259" key="15">
    <source>
        <dbReference type="SMART" id="SM00382"/>
    </source>
</evidence>
<keyword evidence="9" id="KW-0496">Mitochondrion</keyword>
<feature type="domain" description="BCS1 N-terminal" evidence="16">
    <location>
        <begin position="60"/>
        <end position="258"/>
    </location>
</feature>
<evidence type="ECO:0000256" key="4">
    <source>
        <dbReference type="ARBA" id="ARBA00022741"/>
    </source>
</evidence>
<keyword evidence="4 12" id="KW-0547">Nucleotide-binding</keyword>
<dbReference type="InterPro" id="IPR027417">
    <property type="entry name" value="P-loop_NTPase"/>
</dbReference>
<protein>
    <submittedName>
        <fullName evidence="17">P-loop containing nucleoside triphosphate hydrolase protein</fullName>
    </submittedName>
</protein>
<dbReference type="InterPro" id="IPR057495">
    <property type="entry name" value="AAA_lid_BCS1"/>
</dbReference>
<dbReference type="PROSITE" id="PS00674">
    <property type="entry name" value="AAA"/>
    <property type="match status" value="1"/>
</dbReference>
<evidence type="ECO:0000256" key="6">
    <source>
        <dbReference type="ARBA" id="ARBA00022801"/>
    </source>
</evidence>
<keyword evidence="6 17" id="KW-0378">Hydrolase</keyword>